<dbReference type="EMBL" id="AP023368">
    <property type="protein sequence ID" value="BCJ98321.1"/>
    <property type="molecule type" value="Genomic_DNA"/>
</dbReference>
<dbReference type="InterPro" id="IPR019635">
    <property type="entry name" value="DUF2500"/>
</dbReference>
<keyword evidence="1" id="KW-0472">Membrane</keyword>
<feature type="transmembrane region" description="Helical" evidence="1">
    <location>
        <begin position="15"/>
        <end position="40"/>
    </location>
</feature>
<dbReference type="Pfam" id="PF10694">
    <property type="entry name" value="DUF2500"/>
    <property type="match status" value="1"/>
</dbReference>
<dbReference type="RefSeq" id="WP_225903810.1">
    <property type="nucleotide sequence ID" value="NZ_AP023368.1"/>
</dbReference>
<dbReference type="KEGG" id="acht:bsdcttw_13620"/>
<reference evidence="2 3" key="2">
    <citation type="submission" date="2020-08" db="EMBL/GenBank/DDBJ databases">
        <authorList>
            <person name="Ueki A."/>
            <person name="Tonouchi A."/>
        </authorList>
    </citation>
    <scope>NUCLEOTIDE SEQUENCE [LARGE SCALE GENOMIC DNA]</scope>
    <source>
        <strain evidence="2 3">CTTW</strain>
    </source>
</reference>
<keyword evidence="1" id="KW-1133">Transmembrane helix</keyword>
<evidence type="ECO:0000256" key="1">
    <source>
        <dbReference type="SAM" id="Phobius"/>
    </source>
</evidence>
<keyword evidence="3" id="KW-1185">Reference proteome</keyword>
<evidence type="ECO:0008006" key="4">
    <source>
        <dbReference type="Google" id="ProtNLM"/>
    </source>
</evidence>
<reference evidence="2 3" key="1">
    <citation type="submission" date="2020-08" db="EMBL/GenBank/DDBJ databases">
        <title>Draft genome sequencing of an Anaerocolumna strain isolated from anoxic soil subjected to BSD treatment.</title>
        <authorList>
            <person name="Uek A."/>
            <person name="Tonouchi A."/>
        </authorList>
    </citation>
    <scope>NUCLEOTIDE SEQUENCE [LARGE SCALE GENOMIC DNA]</scope>
    <source>
        <strain evidence="2 3">CTTW</strain>
    </source>
</reference>
<accession>A0A7I8DM14</accession>
<sequence length="134" mass="14887">MNANYHFGGGYGNNFMFGFGSIFIFLIFAIVIIGIIFTVITMAKQGIKNSQSPVLSVDAKVVAKRTDTTTHMDTIDDGINTSSSSTWYYATFEVESGDRMEFSIRGDVYGMLAEGDSGKLKFQGTRYLEFVRQL</sequence>
<name>A0A7I8DM14_9FIRM</name>
<evidence type="ECO:0000313" key="2">
    <source>
        <dbReference type="EMBL" id="BCJ98321.1"/>
    </source>
</evidence>
<gene>
    <name evidence="2" type="ORF">bsdcttw_13620</name>
</gene>
<protein>
    <recommendedName>
        <fullName evidence="4">DUF2500 domain-containing protein</fullName>
    </recommendedName>
</protein>
<organism evidence="2 3">
    <name type="scientific">Anaerocolumna chitinilytica</name>
    <dbReference type="NCBI Taxonomy" id="1727145"/>
    <lineage>
        <taxon>Bacteria</taxon>
        <taxon>Bacillati</taxon>
        <taxon>Bacillota</taxon>
        <taxon>Clostridia</taxon>
        <taxon>Lachnospirales</taxon>
        <taxon>Lachnospiraceae</taxon>
        <taxon>Anaerocolumna</taxon>
    </lineage>
</organism>
<proteinExistence type="predicted"/>
<keyword evidence="1" id="KW-0812">Transmembrane</keyword>
<evidence type="ECO:0000313" key="3">
    <source>
        <dbReference type="Proteomes" id="UP000515703"/>
    </source>
</evidence>
<dbReference type="AlphaFoldDB" id="A0A7I8DM14"/>
<dbReference type="Gene3D" id="2.40.50.660">
    <property type="match status" value="1"/>
</dbReference>
<dbReference type="Proteomes" id="UP000515703">
    <property type="component" value="Chromosome"/>
</dbReference>